<dbReference type="GO" id="GO:0016020">
    <property type="term" value="C:membrane"/>
    <property type="evidence" value="ECO:0007669"/>
    <property type="project" value="UniProtKB-SubCell"/>
</dbReference>
<dbReference type="RefSeq" id="XP_026617949.1">
    <property type="nucleotide sequence ID" value="XM_026762601.1"/>
</dbReference>
<evidence type="ECO:0000256" key="4">
    <source>
        <dbReference type="ARBA" id="ARBA00022692"/>
    </source>
</evidence>
<dbReference type="GO" id="GO:0047750">
    <property type="term" value="F:cholestenol delta-isomerase activity"/>
    <property type="evidence" value="ECO:0007669"/>
    <property type="project" value="InterPro"/>
</dbReference>
<sequence length="280" mass="31690">MFSSGVRCAPSPDAYIGIFHFQFLRHYPASFSGIDDSIRTTAPSFLGVGKEKRGFAIEQRDLAEILDEVSYIYDLALISIFAGTCLAIFVMTYLAVIRARPRISSADLWTTQWFVLCSAIHLILEGSYAYSFRTMGSRTDLLGQLWKEYSLSDSRYLSPDAFVLCMETITAVCWGPLSLITAVCIVRDHVLRHPLQIVVSLGQLYGDVLYYATSWFGHEVFGVAYSRPERYYFWGYFVFCNAFWIVVPLVLLYRSFKATAGAFAVQQRPLVEKNGAKKTL</sequence>
<dbReference type="OrthoDB" id="58557at2759"/>
<evidence type="ECO:0000256" key="14">
    <source>
        <dbReference type="SAM" id="Phobius"/>
    </source>
</evidence>
<keyword evidence="8" id="KW-0443">Lipid metabolism</keyword>
<dbReference type="STRING" id="41047.A0A397HR86"/>
<keyword evidence="7" id="KW-0756">Sterol biosynthesis</keyword>
<evidence type="ECO:0000256" key="9">
    <source>
        <dbReference type="ARBA" id="ARBA00023136"/>
    </source>
</evidence>
<dbReference type="AlphaFoldDB" id="A0A397HR86"/>
<keyword evidence="5" id="KW-0752">Steroid biosynthesis</keyword>
<keyword evidence="17" id="KW-1185">Reference proteome</keyword>
<dbReference type="GO" id="GO:0005783">
    <property type="term" value="C:endoplasmic reticulum"/>
    <property type="evidence" value="ECO:0007669"/>
    <property type="project" value="TreeGrafter"/>
</dbReference>
<evidence type="ECO:0000256" key="12">
    <source>
        <dbReference type="ARBA" id="ARBA00023235"/>
    </source>
</evidence>
<dbReference type="PROSITE" id="PS51751">
    <property type="entry name" value="EXPERA"/>
    <property type="match status" value="1"/>
</dbReference>
<evidence type="ECO:0000259" key="15">
    <source>
        <dbReference type="PROSITE" id="PS51751"/>
    </source>
</evidence>
<dbReference type="GO" id="GO:0016126">
    <property type="term" value="P:sterol biosynthetic process"/>
    <property type="evidence" value="ECO:0007669"/>
    <property type="project" value="UniProtKB-KW"/>
</dbReference>
<reference evidence="16" key="1">
    <citation type="submission" date="2018-08" db="EMBL/GenBank/DDBJ databases">
        <title>Draft genome sequence of azole-resistant Aspergillus thermomutatus (Neosartorya pseudofischeri) strain HMR AF 39, isolated from a human nasal aspirate.</title>
        <authorList>
            <person name="Parent-Michaud M."/>
            <person name="Dufresne P.J."/>
            <person name="Fournier E."/>
            <person name="Martineau C."/>
            <person name="Moreira S."/>
            <person name="Perkins V."/>
            <person name="De Repentigny L."/>
            <person name="Dufresne S.F."/>
        </authorList>
    </citation>
    <scope>NUCLEOTIDE SEQUENCE [LARGE SCALE GENOMIC DNA]</scope>
    <source>
        <strain evidence="16">HMR AF 39</strain>
    </source>
</reference>
<evidence type="ECO:0000256" key="10">
    <source>
        <dbReference type="ARBA" id="ARBA00023166"/>
    </source>
</evidence>
<keyword evidence="3" id="KW-0444">Lipid biosynthesis</keyword>
<comment type="caution">
    <text evidence="16">The sequence shown here is derived from an EMBL/GenBank/DDBJ whole genome shotgun (WGS) entry which is preliminary data.</text>
</comment>
<keyword evidence="4 13" id="KW-0812">Transmembrane</keyword>
<feature type="transmembrane region" description="Helical" evidence="14">
    <location>
        <begin position="108"/>
        <end position="130"/>
    </location>
</feature>
<keyword evidence="10" id="KW-1207">Sterol metabolism</keyword>
<proteinExistence type="inferred from homology"/>
<gene>
    <name evidence="16" type="ORF">CDV56_108982</name>
</gene>
<keyword evidence="6 13" id="KW-1133">Transmembrane helix</keyword>
<evidence type="ECO:0000256" key="2">
    <source>
        <dbReference type="ARBA" id="ARBA00008337"/>
    </source>
</evidence>
<evidence type="ECO:0000256" key="1">
    <source>
        <dbReference type="ARBA" id="ARBA00004141"/>
    </source>
</evidence>
<evidence type="ECO:0000313" key="16">
    <source>
        <dbReference type="EMBL" id="RHZ65685.1"/>
    </source>
</evidence>
<evidence type="ECO:0000256" key="7">
    <source>
        <dbReference type="ARBA" id="ARBA00023011"/>
    </source>
</evidence>
<dbReference type="Pfam" id="PF05241">
    <property type="entry name" value="EBP"/>
    <property type="match status" value="1"/>
</dbReference>
<comment type="subcellular location">
    <subcellularLocation>
        <location evidence="1">Membrane</location>
        <topology evidence="1">Multi-pass membrane protein</topology>
    </subcellularLocation>
</comment>
<dbReference type="VEuPathDB" id="FungiDB:CDV56_108982"/>
<evidence type="ECO:0000256" key="13">
    <source>
        <dbReference type="PROSITE-ProRule" id="PRU01087"/>
    </source>
</evidence>
<keyword evidence="9 13" id="KW-0472">Membrane</keyword>
<evidence type="ECO:0000256" key="8">
    <source>
        <dbReference type="ARBA" id="ARBA00023098"/>
    </source>
</evidence>
<feature type="transmembrane region" description="Helical" evidence="14">
    <location>
        <begin position="71"/>
        <end position="96"/>
    </location>
</feature>
<accession>A0A397HR86</accession>
<dbReference type="GO" id="GO:0000247">
    <property type="term" value="F:C-8 sterol isomerase activity"/>
    <property type="evidence" value="ECO:0007669"/>
    <property type="project" value="TreeGrafter"/>
</dbReference>
<evidence type="ECO:0000256" key="3">
    <source>
        <dbReference type="ARBA" id="ARBA00022516"/>
    </source>
</evidence>
<feature type="transmembrane region" description="Helical" evidence="14">
    <location>
        <begin position="233"/>
        <end position="253"/>
    </location>
</feature>
<comment type="similarity">
    <text evidence="2">Belongs to the EBP family.</text>
</comment>
<dbReference type="InterPro" id="IPR033118">
    <property type="entry name" value="EXPERA"/>
</dbReference>
<feature type="transmembrane region" description="Helical" evidence="14">
    <location>
        <begin position="195"/>
        <end position="213"/>
    </location>
</feature>
<dbReference type="GO" id="GO:0004769">
    <property type="term" value="F:steroid Delta-isomerase activity"/>
    <property type="evidence" value="ECO:0007669"/>
    <property type="project" value="TreeGrafter"/>
</dbReference>
<evidence type="ECO:0000256" key="5">
    <source>
        <dbReference type="ARBA" id="ARBA00022955"/>
    </source>
</evidence>
<dbReference type="PANTHER" id="PTHR14207">
    <property type="entry name" value="STEROL ISOMERASE"/>
    <property type="match status" value="1"/>
</dbReference>
<evidence type="ECO:0000313" key="17">
    <source>
        <dbReference type="Proteomes" id="UP000215305"/>
    </source>
</evidence>
<keyword evidence="11" id="KW-0753">Steroid metabolism</keyword>
<feature type="domain" description="EXPERA" evidence="15">
    <location>
        <begin position="106"/>
        <end position="252"/>
    </location>
</feature>
<dbReference type="InterPro" id="IPR007905">
    <property type="entry name" value="EBP"/>
</dbReference>
<dbReference type="PANTHER" id="PTHR14207:SF0">
    <property type="entry name" value="3-BETA-HYDROXYSTEROID-DELTA(8),DELTA(7)-ISOMERASE"/>
    <property type="match status" value="1"/>
</dbReference>
<feature type="transmembrane region" description="Helical" evidence="14">
    <location>
        <begin position="161"/>
        <end position="186"/>
    </location>
</feature>
<organism evidence="16 17">
    <name type="scientific">Aspergillus thermomutatus</name>
    <name type="common">Neosartorya pseudofischeri</name>
    <dbReference type="NCBI Taxonomy" id="41047"/>
    <lineage>
        <taxon>Eukaryota</taxon>
        <taxon>Fungi</taxon>
        <taxon>Dikarya</taxon>
        <taxon>Ascomycota</taxon>
        <taxon>Pezizomycotina</taxon>
        <taxon>Eurotiomycetes</taxon>
        <taxon>Eurotiomycetidae</taxon>
        <taxon>Eurotiales</taxon>
        <taxon>Aspergillaceae</taxon>
        <taxon>Aspergillus</taxon>
        <taxon>Aspergillus subgen. Fumigati</taxon>
    </lineage>
</organism>
<protein>
    <recommendedName>
        <fullName evidence="15">EXPERA domain-containing protein</fullName>
    </recommendedName>
</protein>
<dbReference type="GeneID" id="38130956"/>
<keyword evidence="12" id="KW-0413">Isomerase</keyword>
<dbReference type="Proteomes" id="UP000215305">
    <property type="component" value="Unassembled WGS sequence"/>
</dbReference>
<dbReference type="EMBL" id="NKHU02000016">
    <property type="protein sequence ID" value="RHZ65685.1"/>
    <property type="molecule type" value="Genomic_DNA"/>
</dbReference>
<evidence type="ECO:0000256" key="6">
    <source>
        <dbReference type="ARBA" id="ARBA00022989"/>
    </source>
</evidence>
<evidence type="ECO:0000256" key="11">
    <source>
        <dbReference type="ARBA" id="ARBA00023221"/>
    </source>
</evidence>
<name>A0A397HR86_ASPTH</name>